<dbReference type="InterPro" id="IPR044032">
    <property type="entry name" value="TssC1_C"/>
</dbReference>
<dbReference type="Pfam" id="PF18945">
    <property type="entry name" value="VipB_2"/>
    <property type="match status" value="1"/>
</dbReference>
<sequence length="125" mass="14674">MCIYLNLMILIKIIRGFISTQLPYMMIINRLAHYVKVLQREQIGAWKERQDLERELNTWIKQYVADQENPPADVRSRRPLRAARIEVADVEGNPGWYQVSLSVRPHFKYMGANFELSLVGRLDQA</sequence>
<dbReference type="InterPro" id="IPR010269">
    <property type="entry name" value="T6SS_TssC-like"/>
</dbReference>
<organism evidence="2 3">
    <name type="scientific">Vibrio rotiferianus</name>
    <dbReference type="NCBI Taxonomy" id="190895"/>
    <lineage>
        <taxon>Bacteria</taxon>
        <taxon>Pseudomonadati</taxon>
        <taxon>Pseudomonadota</taxon>
        <taxon>Gammaproteobacteria</taxon>
        <taxon>Vibrionales</taxon>
        <taxon>Vibrionaceae</taxon>
        <taxon>Vibrio</taxon>
    </lineage>
</organism>
<dbReference type="AlphaFoldDB" id="A0A510IEP7"/>
<proteinExistence type="predicted"/>
<evidence type="ECO:0000313" key="2">
    <source>
        <dbReference type="EMBL" id="BBL92189.1"/>
    </source>
</evidence>
<evidence type="ECO:0000313" key="3">
    <source>
        <dbReference type="Proteomes" id="UP000315115"/>
    </source>
</evidence>
<feature type="domain" description="TssC1 C-terminal" evidence="1">
    <location>
        <begin position="18"/>
        <end position="122"/>
    </location>
</feature>
<reference evidence="3" key="1">
    <citation type="submission" date="2019-07" db="EMBL/GenBank/DDBJ databases">
        <title>Complete Genome Sequences of Vibrion rotiferianus strain AM7.</title>
        <authorList>
            <person name="Miyazaki K."/>
            <person name="Wiseschart A."/>
            <person name="Pootanakit K."/>
            <person name="Ishimori K."/>
            <person name="Kitahara K."/>
        </authorList>
    </citation>
    <scope>NUCLEOTIDE SEQUENCE [LARGE SCALE GENOMIC DNA]</scope>
    <source>
        <strain evidence="3">AM7</strain>
    </source>
</reference>
<dbReference type="PANTHER" id="PTHR35565:SF1">
    <property type="entry name" value="TYPE VI SECRETION SYSTEM CONTRACTILE SHEATH LARGE SUBUNIT"/>
    <property type="match status" value="1"/>
</dbReference>
<name>A0A510IEP7_9VIBR</name>
<dbReference type="Proteomes" id="UP000315115">
    <property type="component" value="Chromosome 2"/>
</dbReference>
<dbReference type="EMBL" id="AP019799">
    <property type="protein sequence ID" value="BBL92189.1"/>
    <property type="molecule type" value="Genomic_DNA"/>
</dbReference>
<protein>
    <recommendedName>
        <fullName evidence="1">TssC1 C-terminal domain-containing protein</fullName>
    </recommendedName>
</protein>
<gene>
    <name evidence="2" type="ORF">VroAM7_48420</name>
</gene>
<dbReference type="PANTHER" id="PTHR35565">
    <property type="entry name" value="CYTOPLASMIC PROTEIN-RELATED"/>
    <property type="match status" value="1"/>
</dbReference>
<evidence type="ECO:0000259" key="1">
    <source>
        <dbReference type="Pfam" id="PF18945"/>
    </source>
</evidence>
<accession>A0A510IEP7</accession>